<feature type="region of interest" description="Disordered" evidence="2">
    <location>
        <begin position="345"/>
        <end position="384"/>
    </location>
</feature>
<dbReference type="InterPro" id="IPR048270">
    <property type="entry name" value="PNMA_C"/>
</dbReference>
<dbReference type="PANTHER" id="PTHR23095:SF53">
    <property type="entry name" value="ZINC FINGER CCHC DOMAIN-CONTAINING PROTEIN 12-LIKE"/>
    <property type="match status" value="1"/>
</dbReference>
<dbReference type="GO" id="GO:0008270">
    <property type="term" value="F:zinc ion binding"/>
    <property type="evidence" value="ECO:0007669"/>
    <property type="project" value="UniProtKB-KW"/>
</dbReference>
<feature type="domain" description="CCHC-type" evidence="3">
    <location>
        <begin position="387"/>
        <end position="402"/>
    </location>
</feature>
<sequence>MNPVAKSATESNQPFPSGPSVEQLTTSNNNDPEVQAVDPLRLDLINLIDLIIPQNFISHPEVQKVIVEHIVRNETPVSHVSSSFRLRQFSGKLPCPSHEADFDTWRNSVELILQDSDLSDLQRSRKILDSLGPPAANVVKPLGPKALPTAYLELLNSAFGTVEDGDELFAKFLTTFQDPGEKPSHYLHRLQTVLCKALSRGGAVASESDRHLLRQFCRGCWDNALLAELQLERKKDKPPSFTELLLQLRVEEDKHIAKESRMKKHFAAAKPKVTSHTIAATTNPSEPRVPTDLADMQMQITELQSQLTRLKPQESAQPATSQNDLVTELKVQITDLQSHLARLKPANPSRKSASAPKANIKTQLKPKVPEQASTARTAKSRPKPGYCFQCGEDGHVVSACSNDPNPSLVADKRKQLKEKQLLWDKQNSQMPSLN</sequence>
<accession>A0A3Q3BC09</accession>
<proteinExistence type="predicted"/>
<name>A0A3Q3BC09_KRYMA</name>
<evidence type="ECO:0000313" key="5">
    <source>
        <dbReference type="Proteomes" id="UP000264800"/>
    </source>
</evidence>
<feature type="region of interest" description="Disordered" evidence="2">
    <location>
        <begin position="1"/>
        <end position="33"/>
    </location>
</feature>
<dbReference type="Ensembl" id="ENSKMAT00000022499.1">
    <property type="protein sequence ID" value="ENSKMAP00000022214.1"/>
    <property type="gene ID" value="ENSKMAG00000016501.1"/>
</dbReference>
<dbReference type="GO" id="GO:0003676">
    <property type="term" value="F:nucleic acid binding"/>
    <property type="evidence" value="ECO:0007669"/>
    <property type="project" value="InterPro"/>
</dbReference>
<evidence type="ECO:0000313" key="4">
    <source>
        <dbReference type="Ensembl" id="ENSKMAP00000022214.1"/>
    </source>
</evidence>
<evidence type="ECO:0000256" key="1">
    <source>
        <dbReference type="PROSITE-ProRule" id="PRU00047"/>
    </source>
</evidence>
<evidence type="ECO:0000259" key="3">
    <source>
        <dbReference type="PROSITE" id="PS50158"/>
    </source>
</evidence>
<reference evidence="4" key="2">
    <citation type="submission" date="2025-09" db="UniProtKB">
        <authorList>
            <consortium name="Ensembl"/>
        </authorList>
    </citation>
    <scope>IDENTIFICATION</scope>
</reference>
<dbReference type="InterPro" id="IPR026523">
    <property type="entry name" value="PNMA"/>
</dbReference>
<evidence type="ECO:0000256" key="2">
    <source>
        <dbReference type="SAM" id="MobiDB-lite"/>
    </source>
</evidence>
<keyword evidence="1" id="KW-0479">Metal-binding</keyword>
<dbReference type="GeneTree" id="ENSGT01030000234522"/>
<dbReference type="InterPro" id="IPR001878">
    <property type="entry name" value="Znf_CCHC"/>
</dbReference>
<dbReference type="OMA" id="SQFQRGC"/>
<dbReference type="Proteomes" id="UP000264800">
    <property type="component" value="Unplaced"/>
</dbReference>
<organism evidence="4 5">
    <name type="scientific">Kryptolebias marmoratus</name>
    <name type="common">Mangrove killifish</name>
    <name type="synonym">Rivulus marmoratus</name>
    <dbReference type="NCBI Taxonomy" id="37003"/>
    <lineage>
        <taxon>Eukaryota</taxon>
        <taxon>Metazoa</taxon>
        <taxon>Chordata</taxon>
        <taxon>Craniata</taxon>
        <taxon>Vertebrata</taxon>
        <taxon>Euteleostomi</taxon>
        <taxon>Actinopterygii</taxon>
        <taxon>Neopterygii</taxon>
        <taxon>Teleostei</taxon>
        <taxon>Neoteleostei</taxon>
        <taxon>Acanthomorphata</taxon>
        <taxon>Ovalentaria</taxon>
        <taxon>Atherinomorphae</taxon>
        <taxon>Cyprinodontiformes</taxon>
        <taxon>Rivulidae</taxon>
        <taxon>Kryptolebias</taxon>
    </lineage>
</organism>
<dbReference type="AlphaFoldDB" id="A0A3Q3BC09"/>
<dbReference type="PANTHER" id="PTHR23095">
    <property type="entry name" value="PARANEOPLASTIC ANTIGEN"/>
    <property type="match status" value="1"/>
</dbReference>
<protein>
    <recommendedName>
        <fullName evidence="3">CCHC-type domain-containing protein</fullName>
    </recommendedName>
</protein>
<dbReference type="Pfam" id="PF14893">
    <property type="entry name" value="PNMA"/>
    <property type="match status" value="1"/>
</dbReference>
<keyword evidence="1" id="KW-0863">Zinc-finger</keyword>
<keyword evidence="1" id="KW-0862">Zinc</keyword>
<feature type="compositionally biased region" description="Polar residues" evidence="2">
    <location>
        <begin position="8"/>
        <end position="32"/>
    </location>
</feature>
<reference evidence="4" key="1">
    <citation type="submission" date="2025-08" db="UniProtKB">
        <authorList>
            <consortium name="Ensembl"/>
        </authorList>
    </citation>
    <scope>IDENTIFICATION</scope>
</reference>
<dbReference type="PROSITE" id="PS50158">
    <property type="entry name" value="ZF_CCHC"/>
    <property type="match status" value="1"/>
</dbReference>
<keyword evidence="5" id="KW-1185">Reference proteome</keyword>